<name>A0A6L5GCX1_9ACTN</name>
<protein>
    <submittedName>
        <fullName evidence="1">Trm112 family protein</fullName>
    </submittedName>
</protein>
<keyword evidence="2" id="KW-1185">Reference proteome</keyword>
<dbReference type="SUPFAM" id="SSF158997">
    <property type="entry name" value="Trm112p-like"/>
    <property type="match status" value="1"/>
</dbReference>
<dbReference type="EMBL" id="WIAO01000025">
    <property type="protein sequence ID" value="MQM27532.1"/>
    <property type="molecule type" value="Genomic_DNA"/>
</dbReference>
<dbReference type="AlphaFoldDB" id="A0A6L5GCX1"/>
<dbReference type="Pfam" id="PF03966">
    <property type="entry name" value="Trm112p"/>
    <property type="match status" value="1"/>
</dbReference>
<reference evidence="1 2" key="1">
    <citation type="submission" date="2019-10" db="EMBL/GenBank/DDBJ databases">
        <title>Glycomyces albidus sp. nov., a novel actinomycete isolated from rhizosphere soil of wheat (Triticum aestivum L.).</title>
        <authorList>
            <person name="Qian L."/>
        </authorList>
    </citation>
    <scope>NUCLEOTIDE SEQUENCE [LARGE SCALE GENOMIC DNA]</scope>
    <source>
        <strain evidence="1 2">NEAU-7082</strain>
    </source>
</reference>
<sequence>MPATAPKPVLLELLRCPEPHHAPLSFDRETNALTCSECAKVFRVEDGIPVMLLDSAGHHSAGHNIPGHDDAAG</sequence>
<dbReference type="Proteomes" id="UP000477750">
    <property type="component" value="Unassembled WGS sequence"/>
</dbReference>
<organism evidence="1 2">
    <name type="scientific">Glycomyces albidus</name>
    <dbReference type="NCBI Taxonomy" id="2656774"/>
    <lineage>
        <taxon>Bacteria</taxon>
        <taxon>Bacillati</taxon>
        <taxon>Actinomycetota</taxon>
        <taxon>Actinomycetes</taxon>
        <taxon>Glycomycetales</taxon>
        <taxon>Glycomycetaceae</taxon>
        <taxon>Glycomyces</taxon>
    </lineage>
</organism>
<gene>
    <name evidence="1" type="ORF">GFD30_18445</name>
</gene>
<evidence type="ECO:0000313" key="2">
    <source>
        <dbReference type="Proteomes" id="UP000477750"/>
    </source>
</evidence>
<proteinExistence type="predicted"/>
<dbReference type="RefSeq" id="WP_153026667.1">
    <property type="nucleotide sequence ID" value="NZ_WIAO01000025.1"/>
</dbReference>
<evidence type="ECO:0000313" key="1">
    <source>
        <dbReference type="EMBL" id="MQM27532.1"/>
    </source>
</evidence>
<accession>A0A6L5GCX1</accession>
<comment type="caution">
    <text evidence="1">The sequence shown here is derived from an EMBL/GenBank/DDBJ whole genome shotgun (WGS) entry which is preliminary data.</text>
</comment>
<dbReference type="InterPro" id="IPR005651">
    <property type="entry name" value="Trm112-like"/>
</dbReference>
<dbReference type="Gene3D" id="2.20.25.10">
    <property type="match status" value="1"/>
</dbReference>